<organism evidence="1 2">
    <name type="scientific">Mortierella isabellina</name>
    <name type="common">Filamentous fungus</name>
    <name type="synonym">Umbelopsis isabellina</name>
    <dbReference type="NCBI Taxonomy" id="91625"/>
    <lineage>
        <taxon>Eukaryota</taxon>
        <taxon>Fungi</taxon>
        <taxon>Fungi incertae sedis</taxon>
        <taxon>Mucoromycota</taxon>
        <taxon>Mucoromycotina</taxon>
        <taxon>Umbelopsidomycetes</taxon>
        <taxon>Umbelopsidales</taxon>
        <taxon>Umbelopsidaceae</taxon>
        <taxon>Umbelopsis</taxon>
    </lineage>
</organism>
<dbReference type="Proteomes" id="UP000654370">
    <property type="component" value="Unassembled WGS sequence"/>
</dbReference>
<accession>A0A8H7PS11</accession>
<name>A0A8H7PS11_MORIS</name>
<evidence type="ECO:0000313" key="2">
    <source>
        <dbReference type="Proteomes" id="UP000654370"/>
    </source>
</evidence>
<proteinExistence type="predicted"/>
<keyword evidence="2" id="KW-1185">Reference proteome</keyword>
<evidence type="ECO:0000313" key="1">
    <source>
        <dbReference type="EMBL" id="KAG2178828.1"/>
    </source>
</evidence>
<dbReference type="OrthoDB" id="2289518at2759"/>
<dbReference type="EMBL" id="JAEPQZ010000007">
    <property type="protein sequence ID" value="KAG2178828.1"/>
    <property type="molecule type" value="Genomic_DNA"/>
</dbReference>
<dbReference type="AlphaFoldDB" id="A0A8H7PS11"/>
<comment type="caution">
    <text evidence="1">The sequence shown here is derived from an EMBL/GenBank/DDBJ whole genome shotgun (WGS) entry which is preliminary data.</text>
</comment>
<gene>
    <name evidence="1" type="ORF">INT43_001674</name>
</gene>
<protein>
    <submittedName>
        <fullName evidence="1">Uncharacterized protein</fullName>
    </submittedName>
</protein>
<reference evidence="1" key="1">
    <citation type="submission" date="2020-12" db="EMBL/GenBank/DDBJ databases">
        <title>Metabolic potential, ecology and presence of endohyphal bacteria is reflected in genomic diversity of Mucoromycotina.</title>
        <authorList>
            <person name="Muszewska A."/>
            <person name="Okrasinska A."/>
            <person name="Steczkiewicz K."/>
            <person name="Drgas O."/>
            <person name="Orlowska M."/>
            <person name="Perlinska-Lenart U."/>
            <person name="Aleksandrzak-Piekarczyk T."/>
            <person name="Szatraj K."/>
            <person name="Zielenkiewicz U."/>
            <person name="Pilsyk S."/>
            <person name="Malc E."/>
            <person name="Mieczkowski P."/>
            <person name="Kruszewska J.S."/>
            <person name="Biernat P."/>
            <person name="Pawlowska J."/>
        </authorList>
    </citation>
    <scope>NUCLEOTIDE SEQUENCE</scope>
    <source>
        <strain evidence="1">WA0000067209</strain>
    </source>
</reference>
<sequence length="161" mass="18863">MQICKLAGLPFKKTITLNTNRLQFCNALRTDDIDLELIFDKTAFSRRELVTPASFENCLEYGRHRTTVRAVDPGVTDVYVTVDGHEEDRHRIRRLISKEYYHLCGFNHAKEQRRRWEARESAAWHQLIHDLPSMKTADLQQIRGAIEYRLTNFANLVAPYD</sequence>